<name>A0ABV2NLG5_9HYPH</name>
<gene>
    <name evidence="1" type="ORF">ABIC20_004580</name>
</gene>
<proteinExistence type="predicted"/>
<keyword evidence="2" id="KW-1185">Reference proteome</keyword>
<accession>A0ABV2NLG5</accession>
<evidence type="ECO:0000313" key="1">
    <source>
        <dbReference type="EMBL" id="MET3867271.1"/>
    </source>
</evidence>
<reference evidence="1 2" key="1">
    <citation type="submission" date="2024-06" db="EMBL/GenBank/DDBJ databases">
        <title>Genomics of switchgrass bacterial isolates.</title>
        <authorList>
            <person name="Shade A."/>
        </authorList>
    </citation>
    <scope>NUCLEOTIDE SEQUENCE [LARGE SCALE GENOMIC DNA]</scope>
    <source>
        <strain evidence="1 2">PvP084</strain>
    </source>
</reference>
<comment type="caution">
    <text evidence="1">The sequence shown here is derived from an EMBL/GenBank/DDBJ whole genome shotgun (WGS) entry which is preliminary data.</text>
</comment>
<dbReference type="Proteomes" id="UP001549119">
    <property type="component" value="Unassembled WGS sequence"/>
</dbReference>
<dbReference type="EMBL" id="JBEPNW010000002">
    <property type="protein sequence ID" value="MET3867271.1"/>
    <property type="molecule type" value="Genomic_DNA"/>
</dbReference>
<dbReference type="RefSeq" id="WP_063110559.1">
    <property type="nucleotide sequence ID" value="NZ_JBEPNV010000001.1"/>
</dbReference>
<evidence type="ECO:0000313" key="2">
    <source>
        <dbReference type="Proteomes" id="UP001549119"/>
    </source>
</evidence>
<sequence length="162" mass="16974">MHDRQAIRNAVADRLRSQVGSLVPGGIHAGRAAGIVADGELAAIFVDVMRSKGELFSEQASSLLRSYFVHVIIVGDGPEPDLADPGEPSCCDALDDLAVAVEGALKRNDVLGPRPVLGLRPAEFGFVDDTLTALPGGKGAIAHLTLRFIITLVQEDGAPVRS</sequence>
<organism evidence="1 2">
    <name type="scientific">Methylobacterium radiotolerans</name>
    <dbReference type="NCBI Taxonomy" id="31998"/>
    <lineage>
        <taxon>Bacteria</taxon>
        <taxon>Pseudomonadati</taxon>
        <taxon>Pseudomonadota</taxon>
        <taxon>Alphaproteobacteria</taxon>
        <taxon>Hyphomicrobiales</taxon>
        <taxon>Methylobacteriaceae</taxon>
        <taxon>Methylobacterium</taxon>
    </lineage>
</organism>
<protein>
    <submittedName>
        <fullName evidence="1">Uncharacterized protein</fullName>
    </submittedName>
</protein>